<keyword evidence="5" id="KW-0560">Oxidoreductase</keyword>
<dbReference type="Pfam" id="PF01494">
    <property type="entry name" value="FAD_binding_3"/>
    <property type="match status" value="2"/>
</dbReference>
<dbReference type="InterPro" id="IPR036188">
    <property type="entry name" value="FAD/NAD-bd_sf"/>
</dbReference>
<keyword evidence="4" id="KW-0274">FAD</keyword>
<dbReference type="InterPro" id="IPR012941">
    <property type="entry name" value="Phe_hydrox_C_dim_dom"/>
</dbReference>
<dbReference type="Proteomes" id="UP000030671">
    <property type="component" value="Unassembled WGS sequence"/>
</dbReference>
<comment type="cofactor">
    <cofactor evidence="1">
        <name>FAD</name>
        <dbReference type="ChEBI" id="CHEBI:57692"/>
    </cofactor>
</comment>
<dbReference type="PRINTS" id="PR00420">
    <property type="entry name" value="RNGMNOXGNASE"/>
</dbReference>
<dbReference type="InterPro" id="IPR038220">
    <property type="entry name" value="PHOX_C_sf"/>
</dbReference>
<evidence type="ECO:0000256" key="1">
    <source>
        <dbReference type="ARBA" id="ARBA00001974"/>
    </source>
</evidence>
<dbReference type="AlphaFoldDB" id="W4JTI9"/>
<dbReference type="Gene3D" id="3.40.30.20">
    <property type="match status" value="1"/>
</dbReference>
<feature type="domain" description="FAD-binding" evidence="6">
    <location>
        <begin position="334"/>
        <end position="365"/>
    </location>
</feature>
<evidence type="ECO:0000313" key="8">
    <source>
        <dbReference type="EMBL" id="ETW76211.1"/>
    </source>
</evidence>
<dbReference type="SUPFAM" id="SSF52833">
    <property type="entry name" value="Thioredoxin-like"/>
    <property type="match status" value="1"/>
</dbReference>
<feature type="domain" description="Phenol hydroxylase-like C-terminal dimerisation" evidence="7">
    <location>
        <begin position="409"/>
        <end position="584"/>
    </location>
</feature>
<gene>
    <name evidence="8" type="ORF">HETIRDRAFT_152543</name>
</gene>
<organism evidence="8 9">
    <name type="scientific">Heterobasidion irregulare (strain TC 32-1)</name>
    <dbReference type="NCBI Taxonomy" id="747525"/>
    <lineage>
        <taxon>Eukaryota</taxon>
        <taxon>Fungi</taxon>
        <taxon>Dikarya</taxon>
        <taxon>Basidiomycota</taxon>
        <taxon>Agaricomycotina</taxon>
        <taxon>Agaricomycetes</taxon>
        <taxon>Russulales</taxon>
        <taxon>Bondarzewiaceae</taxon>
        <taxon>Heterobasidion</taxon>
        <taxon>Heterobasidion annosum species complex</taxon>
    </lineage>
</organism>
<dbReference type="InterPro" id="IPR036249">
    <property type="entry name" value="Thioredoxin-like_sf"/>
</dbReference>
<evidence type="ECO:0000313" key="9">
    <source>
        <dbReference type="Proteomes" id="UP000030671"/>
    </source>
</evidence>
<evidence type="ECO:0000256" key="3">
    <source>
        <dbReference type="ARBA" id="ARBA00022630"/>
    </source>
</evidence>
<dbReference type="InParanoid" id="W4JTI9"/>
<dbReference type="PANTHER" id="PTHR43004">
    <property type="entry name" value="TRK SYSTEM POTASSIUM UPTAKE PROTEIN"/>
    <property type="match status" value="1"/>
</dbReference>
<sequence>MDPNGTMVETTDVLIIGAGPAGLMCANALGELGVQTIIVDRRQPGESYGQADGIQPGTAEIWQSYGLRERLMKEGWPILALVTIPIEGMEGILKDSSAKYGVHVEQPYVPTALQIDEAVDVHDLNSYPVKVTLARPERKEAMEKRVVHAKYLVGCDGARSWVRDAMGIKMERDGEDRPINWGVLDFTPTGTFPDTRIKCIITSPVCGMIGLVPKPGGTARLYVPLVPEHWEKRKFTREELVASVQSTVNKVFKPYEMNITNCTWASTYKVVQQVASAYSVQNRVFIAGDACHTHSPKAGQGANASMRDTHNLGTFHHPSLLTMHSQAPCLNPPAWKIAYVLRGWAKPSLLSTYDTERRAYARELIALDRHVAKAFELGGSEGKYKRIWEDKNRFLSGIGILYHSPLTPVEEPSPLASGLIPGERLPPSPILRLNDWHSLNVQDLIISDGSFKLLVFPGTLSAAQKPEGLATFAEKVLSGIADVKGTVTGDGQRERALLRLYVVLAGSKEGLHWTDVPDVVRDAKIVHVEDSVVEVAGGGGKKTYMQYGIDATVGAVVLIRPDAHISLVTSVDMQGAERVAAFIRSL</sequence>
<dbReference type="eggNOG" id="KOG3855">
    <property type="taxonomic scope" value="Eukaryota"/>
</dbReference>
<dbReference type="GO" id="GO:0071949">
    <property type="term" value="F:FAD binding"/>
    <property type="evidence" value="ECO:0007669"/>
    <property type="project" value="InterPro"/>
</dbReference>
<evidence type="ECO:0000259" key="7">
    <source>
        <dbReference type="Pfam" id="PF07976"/>
    </source>
</evidence>
<evidence type="ECO:0000256" key="5">
    <source>
        <dbReference type="ARBA" id="ARBA00023002"/>
    </source>
</evidence>
<dbReference type="KEGG" id="hir:HETIRDRAFT_152543"/>
<dbReference type="GO" id="GO:0016709">
    <property type="term" value="F:oxidoreductase activity, acting on paired donors, with incorporation or reduction of molecular oxygen, NAD(P)H as one donor, and incorporation of one atom of oxygen"/>
    <property type="evidence" value="ECO:0007669"/>
    <property type="project" value="UniProtKB-ARBA"/>
</dbReference>
<proteinExistence type="inferred from homology"/>
<dbReference type="GeneID" id="20667415"/>
<dbReference type="OrthoDB" id="1716816at2759"/>
<dbReference type="InterPro" id="IPR002938">
    <property type="entry name" value="FAD-bd"/>
</dbReference>
<dbReference type="RefSeq" id="XP_009552419.1">
    <property type="nucleotide sequence ID" value="XM_009554124.1"/>
</dbReference>
<dbReference type="EMBL" id="KI925465">
    <property type="protein sequence ID" value="ETW76211.1"/>
    <property type="molecule type" value="Genomic_DNA"/>
</dbReference>
<dbReference type="Pfam" id="PF07976">
    <property type="entry name" value="Phe_hydrox_dim"/>
    <property type="match status" value="1"/>
</dbReference>
<evidence type="ECO:0000256" key="4">
    <source>
        <dbReference type="ARBA" id="ARBA00022827"/>
    </source>
</evidence>
<name>W4JTI9_HETIT</name>
<evidence type="ECO:0000259" key="6">
    <source>
        <dbReference type="Pfam" id="PF01494"/>
    </source>
</evidence>
<keyword evidence="3" id="KW-0285">Flavoprotein</keyword>
<dbReference type="InterPro" id="IPR050641">
    <property type="entry name" value="RIFMO-like"/>
</dbReference>
<reference evidence="8 9" key="1">
    <citation type="journal article" date="2012" name="New Phytol.">
        <title>Insight into trade-off between wood decay and parasitism from the genome of a fungal forest pathogen.</title>
        <authorList>
            <person name="Olson A."/>
            <person name="Aerts A."/>
            <person name="Asiegbu F."/>
            <person name="Belbahri L."/>
            <person name="Bouzid O."/>
            <person name="Broberg A."/>
            <person name="Canback B."/>
            <person name="Coutinho P.M."/>
            <person name="Cullen D."/>
            <person name="Dalman K."/>
            <person name="Deflorio G."/>
            <person name="van Diepen L.T."/>
            <person name="Dunand C."/>
            <person name="Duplessis S."/>
            <person name="Durling M."/>
            <person name="Gonthier P."/>
            <person name="Grimwood J."/>
            <person name="Fossdal C.G."/>
            <person name="Hansson D."/>
            <person name="Henrissat B."/>
            <person name="Hietala A."/>
            <person name="Himmelstrand K."/>
            <person name="Hoffmeister D."/>
            <person name="Hogberg N."/>
            <person name="James T.Y."/>
            <person name="Karlsson M."/>
            <person name="Kohler A."/>
            <person name="Kues U."/>
            <person name="Lee Y.H."/>
            <person name="Lin Y.C."/>
            <person name="Lind M."/>
            <person name="Lindquist E."/>
            <person name="Lombard V."/>
            <person name="Lucas S."/>
            <person name="Lunden K."/>
            <person name="Morin E."/>
            <person name="Murat C."/>
            <person name="Park J."/>
            <person name="Raffaello T."/>
            <person name="Rouze P."/>
            <person name="Salamov A."/>
            <person name="Schmutz J."/>
            <person name="Solheim H."/>
            <person name="Stahlberg J."/>
            <person name="Velez H."/>
            <person name="de Vries R.P."/>
            <person name="Wiebenga A."/>
            <person name="Woodward S."/>
            <person name="Yakovlev I."/>
            <person name="Garbelotto M."/>
            <person name="Martin F."/>
            <person name="Grigoriev I.V."/>
            <person name="Stenlid J."/>
        </authorList>
    </citation>
    <scope>NUCLEOTIDE SEQUENCE [LARGE SCALE GENOMIC DNA]</scope>
    <source>
        <strain evidence="8 9">TC 32-1</strain>
    </source>
</reference>
<dbReference type="Gene3D" id="3.50.50.60">
    <property type="entry name" value="FAD/NAD(P)-binding domain"/>
    <property type="match status" value="2"/>
</dbReference>
<dbReference type="PANTHER" id="PTHR43004:SF19">
    <property type="entry name" value="BINDING MONOOXYGENASE, PUTATIVE (JCVI)-RELATED"/>
    <property type="match status" value="1"/>
</dbReference>
<feature type="domain" description="FAD-binding" evidence="6">
    <location>
        <begin position="11"/>
        <end position="314"/>
    </location>
</feature>
<keyword evidence="9" id="KW-1185">Reference proteome</keyword>
<protein>
    <recommendedName>
        <fullName evidence="10">FAD-binding domain-containing protein</fullName>
    </recommendedName>
</protein>
<comment type="similarity">
    <text evidence="2">Belongs to the PheA/TfdB FAD monooxygenase family.</text>
</comment>
<evidence type="ECO:0008006" key="10">
    <source>
        <dbReference type="Google" id="ProtNLM"/>
    </source>
</evidence>
<dbReference type="Gene3D" id="3.30.70.2450">
    <property type="match status" value="1"/>
</dbReference>
<dbReference type="HOGENOM" id="CLU_009665_9_2_1"/>
<accession>W4JTI9</accession>
<evidence type="ECO:0000256" key="2">
    <source>
        <dbReference type="ARBA" id="ARBA00007801"/>
    </source>
</evidence>
<dbReference type="SUPFAM" id="SSF51905">
    <property type="entry name" value="FAD/NAD(P)-binding domain"/>
    <property type="match status" value="1"/>
</dbReference>
<dbReference type="SUPFAM" id="SSF54373">
    <property type="entry name" value="FAD-linked reductases, C-terminal domain"/>
    <property type="match status" value="1"/>
</dbReference>